<accession>A0A699KLG3</accession>
<feature type="compositionally biased region" description="Polar residues" evidence="1">
    <location>
        <begin position="179"/>
        <end position="197"/>
    </location>
</feature>
<feature type="compositionally biased region" description="Acidic residues" evidence="1">
    <location>
        <begin position="256"/>
        <end position="268"/>
    </location>
</feature>
<feature type="compositionally biased region" description="Acidic residues" evidence="1">
    <location>
        <begin position="238"/>
        <end position="248"/>
    </location>
</feature>
<reference evidence="2" key="1">
    <citation type="journal article" date="2019" name="Sci. Rep.">
        <title>Draft genome of Tanacetum cinerariifolium, the natural source of mosquito coil.</title>
        <authorList>
            <person name="Yamashiro T."/>
            <person name="Shiraishi A."/>
            <person name="Satake H."/>
            <person name="Nakayama K."/>
        </authorList>
    </citation>
    <scope>NUCLEOTIDE SEQUENCE</scope>
</reference>
<feature type="compositionally biased region" description="Low complexity" evidence="1">
    <location>
        <begin position="128"/>
        <end position="138"/>
    </location>
</feature>
<feature type="compositionally biased region" description="Basic and acidic residues" evidence="1">
    <location>
        <begin position="224"/>
        <end position="237"/>
    </location>
</feature>
<organism evidence="2">
    <name type="scientific">Tanacetum cinerariifolium</name>
    <name type="common">Dalmatian daisy</name>
    <name type="synonym">Chrysanthemum cinerariifolium</name>
    <dbReference type="NCBI Taxonomy" id="118510"/>
    <lineage>
        <taxon>Eukaryota</taxon>
        <taxon>Viridiplantae</taxon>
        <taxon>Streptophyta</taxon>
        <taxon>Embryophyta</taxon>
        <taxon>Tracheophyta</taxon>
        <taxon>Spermatophyta</taxon>
        <taxon>Magnoliopsida</taxon>
        <taxon>eudicotyledons</taxon>
        <taxon>Gunneridae</taxon>
        <taxon>Pentapetalae</taxon>
        <taxon>asterids</taxon>
        <taxon>campanulids</taxon>
        <taxon>Asterales</taxon>
        <taxon>Asteraceae</taxon>
        <taxon>Asteroideae</taxon>
        <taxon>Anthemideae</taxon>
        <taxon>Anthemidinae</taxon>
        <taxon>Tanacetum</taxon>
    </lineage>
</organism>
<comment type="caution">
    <text evidence="2">The sequence shown here is derived from an EMBL/GenBank/DDBJ whole genome shotgun (WGS) entry which is preliminary data.</text>
</comment>
<evidence type="ECO:0000256" key="1">
    <source>
        <dbReference type="SAM" id="MobiDB-lite"/>
    </source>
</evidence>
<feature type="non-terminal residue" evidence="2">
    <location>
        <position position="1"/>
    </location>
</feature>
<feature type="region of interest" description="Disordered" evidence="1">
    <location>
        <begin position="103"/>
        <end position="279"/>
    </location>
</feature>
<feature type="compositionally biased region" description="Acidic residues" evidence="1">
    <location>
        <begin position="204"/>
        <end position="223"/>
    </location>
</feature>
<sequence>CSVIDNLRISQAQILWGLYHKSNVDYAYLIWEDFVYQVEHKSQKKSNEMYYPRFTKVIIDYFMTRKPSIPRRNRVIWHYVRDDVLFTTIKVYYACATGKAAPKPKATARKKTGGSASSTAPPTPIATPTPITTVVAAPRLSDAAKGKQPARATTPTEPTDVERTEAKQLKIVLKRSRQETPISQQRGSGTDEGTSSRPGVPDVPSDDLEEELSWNSFDDEDVDEQTKGREESEGDKTDESDDDDDEEETTKIGEQEVAESDEGDDEATESDREVRMKRQGNRKGRVLIQFLKPLKMMKMMIIMRKGRGLQVSQETEDTHVILTPTQSDAQQESSSTSSFMTNLLNPITDPASQLPTPPTQIPSLDLQSLLTFASVFRFEDRVKSLEDNFSNIPGIVNQYMNQQMSKAVREAMQTQTNQLQDSIQRENDEFLKTIDANMKKIIKEQVKSQFKAQVTRILPRIEEAVNAQLEAEVLTRSSHSSMTSYAVAADLFEMELKKILIEKMEGNKSIQRFDEQRNLYKALVEAYDADKTILDTYRESTILKRRREDDDQEGPSAGSDRRSKRRREGGEHASASTPSKQATRSAGRSTIGSQSRQLSASESAFAEEPVQPTCQMEEPSHPVFETGAEDQPIV</sequence>
<feature type="compositionally biased region" description="Polar residues" evidence="1">
    <location>
        <begin position="574"/>
        <end position="602"/>
    </location>
</feature>
<gene>
    <name evidence="2" type="ORF">Tci_672775</name>
</gene>
<protein>
    <submittedName>
        <fullName evidence="2">Uncharacterized protein</fullName>
    </submittedName>
</protein>
<name>A0A699KLG3_TANCI</name>
<feature type="region of interest" description="Disordered" evidence="1">
    <location>
        <begin position="545"/>
        <end position="634"/>
    </location>
</feature>
<evidence type="ECO:0000313" key="2">
    <source>
        <dbReference type="EMBL" id="GFB00804.1"/>
    </source>
</evidence>
<proteinExistence type="predicted"/>
<dbReference type="AlphaFoldDB" id="A0A699KLG3"/>
<dbReference type="EMBL" id="BKCJ010532395">
    <property type="protein sequence ID" value="GFB00804.1"/>
    <property type="molecule type" value="Genomic_DNA"/>
</dbReference>